<gene>
    <name evidence="6" type="ORF">FME95_03475</name>
</gene>
<name>A0A5C8Z6R5_9GAMM</name>
<keyword evidence="7" id="KW-1185">Reference proteome</keyword>
<dbReference type="Pfam" id="PF09685">
    <property type="entry name" value="MamF_MmsF"/>
    <property type="match status" value="1"/>
</dbReference>
<evidence type="ECO:0000313" key="6">
    <source>
        <dbReference type="EMBL" id="TXR53632.1"/>
    </source>
</evidence>
<feature type="transmembrane region" description="Helical" evidence="5">
    <location>
        <begin position="60"/>
        <end position="77"/>
    </location>
</feature>
<feature type="transmembrane region" description="Helical" evidence="5">
    <location>
        <begin position="20"/>
        <end position="39"/>
    </location>
</feature>
<protein>
    <submittedName>
        <fullName evidence="6">DUF4870 domain-containing protein</fullName>
    </submittedName>
</protein>
<keyword evidence="4 5" id="KW-0472">Membrane</keyword>
<evidence type="ECO:0000313" key="7">
    <source>
        <dbReference type="Proteomes" id="UP000321764"/>
    </source>
</evidence>
<keyword evidence="3 5" id="KW-1133">Transmembrane helix</keyword>
<organism evidence="6 7">
    <name type="scientific">Reinekea thalattae</name>
    <dbReference type="NCBI Taxonomy" id="2593301"/>
    <lineage>
        <taxon>Bacteria</taxon>
        <taxon>Pseudomonadati</taxon>
        <taxon>Pseudomonadota</taxon>
        <taxon>Gammaproteobacteria</taxon>
        <taxon>Oceanospirillales</taxon>
        <taxon>Saccharospirillaceae</taxon>
        <taxon>Reinekea</taxon>
    </lineage>
</organism>
<dbReference type="Proteomes" id="UP000321764">
    <property type="component" value="Unassembled WGS sequence"/>
</dbReference>
<comment type="subcellular location">
    <subcellularLocation>
        <location evidence="1">Membrane</location>
        <topology evidence="1">Multi-pass membrane protein</topology>
    </subcellularLocation>
</comment>
<reference evidence="6 7" key="1">
    <citation type="submission" date="2019-07" db="EMBL/GenBank/DDBJ databases">
        <title>Reinekea sp. strain SSH23 genome sequencing and assembly.</title>
        <authorList>
            <person name="Kim I."/>
        </authorList>
    </citation>
    <scope>NUCLEOTIDE SEQUENCE [LARGE SCALE GENOMIC DNA]</scope>
    <source>
        <strain evidence="6 7">SSH23</strain>
    </source>
</reference>
<dbReference type="InterPro" id="IPR019109">
    <property type="entry name" value="MamF_MmsF"/>
</dbReference>
<evidence type="ECO:0000256" key="2">
    <source>
        <dbReference type="ARBA" id="ARBA00022692"/>
    </source>
</evidence>
<comment type="caution">
    <text evidence="6">The sequence shown here is derived from an EMBL/GenBank/DDBJ whole genome shotgun (WGS) entry which is preliminary data.</text>
</comment>
<accession>A0A5C8Z6R5</accession>
<dbReference type="EMBL" id="VKAD01000001">
    <property type="protein sequence ID" value="TXR53632.1"/>
    <property type="molecule type" value="Genomic_DNA"/>
</dbReference>
<feature type="transmembrane region" description="Helical" evidence="5">
    <location>
        <begin position="83"/>
        <end position="100"/>
    </location>
</feature>
<evidence type="ECO:0000256" key="1">
    <source>
        <dbReference type="ARBA" id="ARBA00004141"/>
    </source>
</evidence>
<dbReference type="RefSeq" id="WP_147713032.1">
    <property type="nucleotide sequence ID" value="NZ_VKAD01000001.1"/>
</dbReference>
<sequence>MLDNDDYWGMKADTYCMLLHLSQLTSLLLPGLGFVLPVIMWATNKEKSTKIDKHGKAATNWILSLIIYYLICSVLIITPVGALGILVLALFNLLFVIVAGQRAYQAQPWVYPLSIPFLK</sequence>
<evidence type="ECO:0000256" key="3">
    <source>
        <dbReference type="ARBA" id="ARBA00022989"/>
    </source>
</evidence>
<evidence type="ECO:0000256" key="4">
    <source>
        <dbReference type="ARBA" id="ARBA00023136"/>
    </source>
</evidence>
<dbReference type="AlphaFoldDB" id="A0A5C8Z6R5"/>
<dbReference type="OrthoDB" id="9808930at2"/>
<evidence type="ECO:0000256" key="5">
    <source>
        <dbReference type="SAM" id="Phobius"/>
    </source>
</evidence>
<proteinExistence type="predicted"/>
<keyword evidence="2 5" id="KW-0812">Transmembrane</keyword>